<protein>
    <submittedName>
        <fullName evidence="2">Uncharacterized protein</fullName>
    </submittedName>
</protein>
<feature type="coiled-coil region" evidence="1">
    <location>
        <begin position="91"/>
        <end position="126"/>
    </location>
</feature>
<sequence>MTKHPTPYKLQWLNDGGELKVAKQAIVAFSIGRYQDAVVCDVVPMHIGHLLLWCPWLFDRCVIHDGYTNRYTFKHLGKNVTQAPLTPKQVYQDQIKLKESVEKAKEKEQEKKIEKEKEKKNEKKKGKSKRVEVMIWGQITSKGGDDATLAREATIEPIQLPQGPITRSRAKKFQDALVTIQLGTWTALKGAFKLN</sequence>
<dbReference type="Proteomes" id="UP001358586">
    <property type="component" value="Chromosome 5"/>
</dbReference>
<evidence type="ECO:0000256" key="1">
    <source>
        <dbReference type="SAM" id="Coils"/>
    </source>
</evidence>
<dbReference type="PANTHER" id="PTHR35046:SF9">
    <property type="entry name" value="RNA-DIRECTED DNA POLYMERASE"/>
    <property type="match status" value="1"/>
</dbReference>
<dbReference type="EMBL" id="JARKNE010000005">
    <property type="protein sequence ID" value="KAK5833768.1"/>
    <property type="molecule type" value="Genomic_DNA"/>
</dbReference>
<organism evidence="2 3">
    <name type="scientific">Gossypium arboreum</name>
    <name type="common">Tree cotton</name>
    <name type="synonym">Gossypium nanking</name>
    <dbReference type="NCBI Taxonomy" id="29729"/>
    <lineage>
        <taxon>Eukaryota</taxon>
        <taxon>Viridiplantae</taxon>
        <taxon>Streptophyta</taxon>
        <taxon>Embryophyta</taxon>
        <taxon>Tracheophyta</taxon>
        <taxon>Spermatophyta</taxon>
        <taxon>Magnoliopsida</taxon>
        <taxon>eudicotyledons</taxon>
        <taxon>Gunneridae</taxon>
        <taxon>Pentapetalae</taxon>
        <taxon>rosids</taxon>
        <taxon>malvids</taxon>
        <taxon>Malvales</taxon>
        <taxon>Malvaceae</taxon>
        <taxon>Malvoideae</taxon>
        <taxon>Gossypium</taxon>
    </lineage>
</organism>
<keyword evidence="3" id="KW-1185">Reference proteome</keyword>
<evidence type="ECO:0000313" key="2">
    <source>
        <dbReference type="EMBL" id="KAK5833768.1"/>
    </source>
</evidence>
<proteinExistence type="predicted"/>
<reference evidence="2 3" key="1">
    <citation type="submission" date="2023-03" db="EMBL/GenBank/DDBJ databases">
        <title>WGS of Gossypium arboreum.</title>
        <authorList>
            <person name="Yu D."/>
        </authorList>
    </citation>
    <scope>NUCLEOTIDE SEQUENCE [LARGE SCALE GENOMIC DNA]</scope>
    <source>
        <tissue evidence="2">Leaf</tissue>
    </source>
</reference>
<evidence type="ECO:0000313" key="3">
    <source>
        <dbReference type="Proteomes" id="UP001358586"/>
    </source>
</evidence>
<keyword evidence="1" id="KW-0175">Coiled coil</keyword>
<dbReference type="PANTHER" id="PTHR35046">
    <property type="entry name" value="ZINC KNUCKLE (CCHC-TYPE) FAMILY PROTEIN"/>
    <property type="match status" value="1"/>
</dbReference>
<comment type="caution">
    <text evidence="2">The sequence shown here is derived from an EMBL/GenBank/DDBJ whole genome shotgun (WGS) entry which is preliminary data.</text>
</comment>
<gene>
    <name evidence="2" type="ORF">PVK06_017626</name>
</gene>
<name>A0ABR0Q4C9_GOSAR</name>
<accession>A0ABR0Q4C9</accession>